<name>A0A5S9QRP1_9GAMM</name>
<dbReference type="AlphaFoldDB" id="A0A5S9QRP1"/>
<accession>A0A5S9QRP1</accession>
<evidence type="ECO:0000313" key="1">
    <source>
        <dbReference type="EMBL" id="CAA0121447.1"/>
    </source>
</evidence>
<keyword evidence="2" id="KW-1185">Reference proteome</keyword>
<organism evidence="1 2">
    <name type="scientific">BD1-7 clade bacterium</name>
    <dbReference type="NCBI Taxonomy" id="2029982"/>
    <lineage>
        <taxon>Bacteria</taxon>
        <taxon>Pseudomonadati</taxon>
        <taxon>Pseudomonadota</taxon>
        <taxon>Gammaproteobacteria</taxon>
        <taxon>Cellvibrionales</taxon>
        <taxon>Spongiibacteraceae</taxon>
        <taxon>BD1-7 clade</taxon>
    </lineage>
</organism>
<gene>
    <name evidence="1" type="ORF">OPDIPICF_02444</name>
</gene>
<protein>
    <recommendedName>
        <fullName evidence="3">DUF1585 domain-containing protein</fullName>
    </recommendedName>
</protein>
<dbReference type="Proteomes" id="UP000441399">
    <property type="component" value="Unassembled WGS sequence"/>
</dbReference>
<reference evidence="1 2" key="1">
    <citation type="submission" date="2019-11" db="EMBL/GenBank/DDBJ databases">
        <authorList>
            <person name="Holert J."/>
        </authorList>
    </citation>
    <scope>NUCLEOTIDE SEQUENCE [LARGE SCALE GENOMIC DNA]</scope>
    <source>
        <strain evidence="1">SB11_3</strain>
    </source>
</reference>
<dbReference type="EMBL" id="CACSIO010000045">
    <property type="protein sequence ID" value="CAA0121447.1"/>
    <property type="molecule type" value="Genomic_DNA"/>
</dbReference>
<proteinExistence type="predicted"/>
<evidence type="ECO:0008006" key="3">
    <source>
        <dbReference type="Google" id="ProtNLM"/>
    </source>
</evidence>
<sequence>MITDRSGVFRWLCAGIVASTTLFTGSTLADTADREQARRIHDRLVGTPVTTEAVDSEFQPPTDTLLNEMEALVANGRAREAAMLAIDNQENPGFYHTTVKNWATPWTNEAQSVFAPLNDYSALVIGLVRDQADFRQLLTGSTLYVGTSASLPAYATNNNAHYEALEKSDTNLSDTSQFQAVPQSSVNGQPNEAIAGIFSTRAAAKAFFVDGTNRAMFRFTLLNHLCMDLEQLKVFDLPADRIRQDVSRSPGGDSRIFLNSCIGCHAGMDPLAQAFAYYEYDYPTEEESPGATEEARKAQGQLVYTADTVQPKYHINADNFNPGFQTPDDRWSNYWRASANVEKIGWSSSEVTQGKGARSLGAELANTQAFAQCQVKKAFRAVCQRDAAESDRAAMDSMIATFQGGYDMKTVFADIAVHCANEVVE</sequence>
<evidence type="ECO:0000313" key="2">
    <source>
        <dbReference type="Proteomes" id="UP000441399"/>
    </source>
</evidence>